<reference evidence="2" key="1">
    <citation type="journal article" date="2021" name="bioRxiv">
        <title>Whole Genome Assembly and Annotation of Northern Wild Rice, Zizania palustris L., Supports a Whole Genome Duplication in the Zizania Genus.</title>
        <authorList>
            <person name="Haas M."/>
            <person name="Kono T."/>
            <person name="Macchietto M."/>
            <person name="Millas R."/>
            <person name="McGilp L."/>
            <person name="Shao M."/>
            <person name="Duquette J."/>
            <person name="Hirsch C.N."/>
            <person name="Kimball J."/>
        </authorList>
    </citation>
    <scope>NUCLEOTIDE SEQUENCE</scope>
    <source>
        <tissue evidence="2">Fresh leaf tissue</tissue>
    </source>
</reference>
<feature type="compositionally biased region" description="Basic and acidic residues" evidence="1">
    <location>
        <begin position="27"/>
        <end position="49"/>
    </location>
</feature>
<name>A0A8J5RF71_ZIZPA</name>
<keyword evidence="3" id="KW-1185">Reference proteome</keyword>
<dbReference type="AlphaFoldDB" id="A0A8J5RF71"/>
<dbReference type="Proteomes" id="UP000729402">
    <property type="component" value="Unassembled WGS sequence"/>
</dbReference>
<feature type="compositionally biased region" description="Basic residues" evidence="1">
    <location>
        <begin position="60"/>
        <end position="69"/>
    </location>
</feature>
<accession>A0A8J5RF71</accession>
<evidence type="ECO:0000313" key="3">
    <source>
        <dbReference type="Proteomes" id="UP000729402"/>
    </source>
</evidence>
<reference evidence="2" key="2">
    <citation type="submission" date="2021-02" db="EMBL/GenBank/DDBJ databases">
        <authorList>
            <person name="Kimball J.A."/>
            <person name="Haas M.W."/>
            <person name="Macchietto M."/>
            <person name="Kono T."/>
            <person name="Duquette J."/>
            <person name="Shao M."/>
        </authorList>
    </citation>
    <scope>NUCLEOTIDE SEQUENCE</scope>
    <source>
        <tissue evidence="2">Fresh leaf tissue</tissue>
    </source>
</reference>
<feature type="region of interest" description="Disordered" evidence="1">
    <location>
        <begin position="24"/>
        <end position="69"/>
    </location>
</feature>
<organism evidence="2 3">
    <name type="scientific">Zizania palustris</name>
    <name type="common">Northern wild rice</name>
    <dbReference type="NCBI Taxonomy" id="103762"/>
    <lineage>
        <taxon>Eukaryota</taxon>
        <taxon>Viridiplantae</taxon>
        <taxon>Streptophyta</taxon>
        <taxon>Embryophyta</taxon>
        <taxon>Tracheophyta</taxon>
        <taxon>Spermatophyta</taxon>
        <taxon>Magnoliopsida</taxon>
        <taxon>Liliopsida</taxon>
        <taxon>Poales</taxon>
        <taxon>Poaceae</taxon>
        <taxon>BOP clade</taxon>
        <taxon>Oryzoideae</taxon>
        <taxon>Oryzeae</taxon>
        <taxon>Zizaniinae</taxon>
        <taxon>Zizania</taxon>
    </lineage>
</organism>
<proteinExistence type="predicted"/>
<protein>
    <submittedName>
        <fullName evidence="2">Uncharacterized protein</fullName>
    </submittedName>
</protein>
<gene>
    <name evidence="2" type="ORF">GUJ93_ZPchr0132g18696</name>
</gene>
<dbReference type="EMBL" id="JAAALK010000827">
    <property type="protein sequence ID" value="KAG8044275.1"/>
    <property type="molecule type" value="Genomic_DNA"/>
</dbReference>
<evidence type="ECO:0000313" key="2">
    <source>
        <dbReference type="EMBL" id="KAG8044275.1"/>
    </source>
</evidence>
<sequence>MNSAGILPDLSTVLPKSALFTVQEQKYSSDRPVDESGEGESKEGHDGRLRIAPCSNRSTGKGKKRVKTQ</sequence>
<evidence type="ECO:0000256" key="1">
    <source>
        <dbReference type="SAM" id="MobiDB-lite"/>
    </source>
</evidence>
<comment type="caution">
    <text evidence="2">The sequence shown here is derived from an EMBL/GenBank/DDBJ whole genome shotgun (WGS) entry which is preliminary data.</text>
</comment>